<proteinExistence type="predicted"/>
<accession>A0A2P2J510</accession>
<protein>
    <submittedName>
        <fullName evidence="1">Uncharacterized protein</fullName>
    </submittedName>
</protein>
<reference evidence="1" key="1">
    <citation type="submission" date="2018-02" db="EMBL/GenBank/DDBJ databases">
        <title>Rhizophora mucronata_Transcriptome.</title>
        <authorList>
            <person name="Meera S.P."/>
            <person name="Sreeshan A."/>
            <person name="Augustine A."/>
        </authorList>
    </citation>
    <scope>NUCLEOTIDE SEQUENCE</scope>
    <source>
        <tissue evidence="1">Leaf</tissue>
    </source>
</reference>
<name>A0A2P2J510_RHIMU</name>
<dbReference type="EMBL" id="GGEC01008046">
    <property type="protein sequence ID" value="MBW88529.1"/>
    <property type="molecule type" value="Transcribed_RNA"/>
</dbReference>
<evidence type="ECO:0000313" key="1">
    <source>
        <dbReference type="EMBL" id="MBW88529.1"/>
    </source>
</evidence>
<sequence length="26" mass="3109">MNGHKTTYIIISTVMQHKLIETKKRH</sequence>
<organism evidence="1">
    <name type="scientific">Rhizophora mucronata</name>
    <name type="common">Asiatic mangrove</name>
    <dbReference type="NCBI Taxonomy" id="61149"/>
    <lineage>
        <taxon>Eukaryota</taxon>
        <taxon>Viridiplantae</taxon>
        <taxon>Streptophyta</taxon>
        <taxon>Embryophyta</taxon>
        <taxon>Tracheophyta</taxon>
        <taxon>Spermatophyta</taxon>
        <taxon>Magnoliopsida</taxon>
        <taxon>eudicotyledons</taxon>
        <taxon>Gunneridae</taxon>
        <taxon>Pentapetalae</taxon>
        <taxon>rosids</taxon>
        <taxon>fabids</taxon>
        <taxon>Malpighiales</taxon>
        <taxon>Rhizophoraceae</taxon>
        <taxon>Rhizophora</taxon>
    </lineage>
</organism>
<dbReference type="AlphaFoldDB" id="A0A2P2J510"/>